<gene>
    <name evidence="1" type="ORF">GCM10008023_05840</name>
</gene>
<name>A0ABQ3LA35_9SPHN</name>
<reference evidence="2" key="1">
    <citation type="journal article" date="2019" name="Int. J. Syst. Evol. Microbiol.">
        <title>The Global Catalogue of Microorganisms (GCM) 10K type strain sequencing project: providing services to taxonomists for standard genome sequencing and annotation.</title>
        <authorList>
            <consortium name="The Broad Institute Genomics Platform"/>
            <consortium name="The Broad Institute Genome Sequencing Center for Infectious Disease"/>
            <person name="Wu L."/>
            <person name="Ma J."/>
        </authorList>
    </citation>
    <scope>NUCLEOTIDE SEQUENCE [LARGE SCALE GENOMIC DNA]</scope>
    <source>
        <strain evidence="2">CGMCC 1.8957</strain>
    </source>
</reference>
<dbReference type="EMBL" id="BNAQ01000001">
    <property type="protein sequence ID" value="GHH09315.1"/>
    <property type="molecule type" value="Genomic_DNA"/>
</dbReference>
<sequence>MADTMIERIARVLCAWNGEDPDEIVSATSGFQRQTFAETPPGVAAWTRHTGRARTLLSVMREPTEQMLAAERLDVAMPELVWRKMIGSALGESA</sequence>
<comment type="caution">
    <text evidence="1">The sequence shown here is derived from an EMBL/GenBank/DDBJ whole genome shotgun (WGS) entry which is preliminary data.</text>
</comment>
<evidence type="ECO:0000313" key="1">
    <source>
        <dbReference type="EMBL" id="GHH09315.1"/>
    </source>
</evidence>
<keyword evidence="2" id="KW-1185">Reference proteome</keyword>
<evidence type="ECO:0000313" key="2">
    <source>
        <dbReference type="Proteomes" id="UP000652430"/>
    </source>
</evidence>
<accession>A0ABQ3LA35</accession>
<protein>
    <submittedName>
        <fullName evidence="1">Uncharacterized protein</fullName>
    </submittedName>
</protein>
<dbReference type="RefSeq" id="WP_189675019.1">
    <property type="nucleotide sequence ID" value="NZ_BNAQ01000001.1"/>
</dbReference>
<proteinExistence type="predicted"/>
<organism evidence="1 2">
    <name type="scientific">Sphingomonas glacialis</name>
    <dbReference type="NCBI Taxonomy" id="658225"/>
    <lineage>
        <taxon>Bacteria</taxon>
        <taxon>Pseudomonadati</taxon>
        <taxon>Pseudomonadota</taxon>
        <taxon>Alphaproteobacteria</taxon>
        <taxon>Sphingomonadales</taxon>
        <taxon>Sphingomonadaceae</taxon>
        <taxon>Sphingomonas</taxon>
    </lineage>
</organism>
<dbReference type="Proteomes" id="UP000652430">
    <property type="component" value="Unassembled WGS sequence"/>
</dbReference>